<evidence type="ECO:0000256" key="5">
    <source>
        <dbReference type="ARBA" id="ARBA00023014"/>
    </source>
</evidence>
<comment type="function">
    <text evidence="6">Component of a complex that catalyzes the oxidation of glycolate to glyoxylate.</text>
</comment>
<dbReference type="GO" id="GO:0019154">
    <property type="term" value="F:glycolate dehydrogenase activity"/>
    <property type="evidence" value="ECO:0007669"/>
    <property type="project" value="UniProtKB-EC"/>
</dbReference>
<keyword evidence="1 6" id="KW-0004">4Fe-4S</keyword>
<dbReference type="RefSeq" id="WP_115570278.1">
    <property type="nucleotide sequence ID" value="NZ_NXLT01000001.1"/>
</dbReference>
<dbReference type="PANTHER" id="PTHR32479:SF20">
    <property type="entry name" value="GLYCOLATE OXIDASE IRON-SULFUR SUBUNIT"/>
    <property type="match status" value="1"/>
</dbReference>
<dbReference type="GO" id="GO:0046872">
    <property type="term" value="F:metal ion binding"/>
    <property type="evidence" value="ECO:0007669"/>
    <property type="project" value="UniProtKB-UniRule"/>
</dbReference>
<dbReference type="OrthoDB" id="9770306at2"/>
<keyword evidence="2 6" id="KW-0479">Metal-binding</keyword>
<dbReference type="AlphaFoldDB" id="A0A3D8ISQ9"/>
<reference evidence="9 10" key="1">
    <citation type="submission" date="2018-04" db="EMBL/GenBank/DDBJ databases">
        <title>Novel Campyloabacter and Helicobacter Species and Strains.</title>
        <authorList>
            <person name="Mannion A.J."/>
            <person name="Shen Z."/>
            <person name="Fox J.G."/>
        </authorList>
    </citation>
    <scope>NUCLEOTIDE SEQUENCE [LARGE SCALE GENOMIC DNA]</scope>
    <source>
        <strain evidence="9 10">MIT 12-6600</strain>
    </source>
</reference>
<keyword evidence="10" id="KW-1185">Reference proteome</keyword>
<dbReference type="InterPro" id="IPR009051">
    <property type="entry name" value="Helical_ferredxn"/>
</dbReference>
<evidence type="ECO:0000256" key="4">
    <source>
        <dbReference type="ARBA" id="ARBA00023004"/>
    </source>
</evidence>
<feature type="domain" description="Cysteine-rich" evidence="7">
    <location>
        <begin position="185"/>
        <end position="270"/>
    </location>
</feature>
<dbReference type="Gene3D" id="1.10.1060.10">
    <property type="entry name" value="Alpha-helical ferredoxin"/>
    <property type="match status" value="1"/>
</dbReference>
<feature type="domain" description="4Fe-4S ferredoxin-type" evidence="8">
    <location>
        <begin position="11"/>
        <end position="77"/>
    </location>
</feature>
<name>A0A3D8ISQ9_9HELI</name>
<dbReference type="Pfam" id="PF13183">
    <property type="entry name" value="Fer4_8"/>
    <property type="match status" value="1"/>
</dbReference>
<dbReference type="PIRSF" id="PIRSF000139">
    <property type="entry name" value="Glc_ox_4Fe-4S"/>
    <property type="match status" value="1"/>
</dbReference>
<dbReference type="EC" id="1.1.99.14" evidence="6"/>
<evidence type="ECO:0000259" key="8">
    <source>
        <dbReference type="Pfam" id="PF13183"/>
    </source>
</evidence>
<keyword evidence="6" id="KW-0813">Transport</keyword>
<comment type="catalytic activity">
    <reaction evidence="6">
        <text>glycolate + A = glyoxylate + AH2</text>
        <dbReference type="Rhea" id="RHEA:21264"/>
        <dbReference type="ChEBI" id="CHEBI:13193"/>
        <dbReference type="ChEBI" id="CHEBI:17499"/>
        <dbReference type="ChEBI" id="CHEBI:29805"/>
        <dbReference type="ChEBI" id="CHEBI:36655"/>
        <dbReference type="EC" id="1.1.99.14"/>
    </reaction>
</comment>
<comment type="catalytic activity">
    <reaction evidence="6">
        <text>(R)-lactate + A = pyruvate + AH2</text>
        <dbReference type="Rhea" id="RHEA:15089"/>
        <dbReference type="ChEBI" id="CHEBI:13193"/>
        <dbReference type="ChEBI" id="CHEBI:15361"/>
        <dbReference type="ChEBI" id="CHEBI:16004"/>
        <dbReference type="ChEBI" id="CHEBI:17499"/>
    </reaction>
</comment>
<dbReference type="PANTHER" id="PTHR32479">
    <property type="entry name" value="GLYCOLATE OXIDASE IRON-SULFUR SUBUNIT"/>
    <property type="match status" value="1"/>
</dbReference>
<evidence type="ECO:0000313" key="9">
    <source>
        <dbReference type="EMBL" id="RDU68318.1"/>
    </source>
</evidence>
<sequence length="433" mass="48618">MSPFDLQKTALSCVKCGKCIPDCTIYQVNRDETTSPRGFLDLLGAYKAGHLPLDSTSKKIFETCFLCTTCVTNCPSSLPVDTAIESVRIDIAQEFGISWYKRLYFFLLRHRKIADLVFSFVGFLAPCLFKGDATKIRLPIKRSVFPFAKKSFLQKYGTPMPNTTQHHNTTTPQHLESSTAKKRRVAIFIGCLANYNYVNVGESLLKILKTLEIEAFVPKFQECCGAPAFFTGDIRTVTTLIKRNIQYFESFWDEIEAMIIPEATCAAMIKVDWKHALELGGEESTWIERLECLLPKIFMTSEWLSAKTDILTRLDDTRQEYAITYHDPCHARKVLGVYKQPRALLAKNFTINEMSDCTRCCGFGGISMQSSNYTLTLKAGIPKAQSIDKSGAQIVSAECGACRMQLTNALDSIKSPVRVLHPLELLADQLPSK</sequence>
<dbReference type="InterPro" id="IPR017896">
    <property type="entry name" value="4Fe4S_Fe-S-bd"/>
</dbReference>
<dbReference type="Pfam" id="PF02754">
    <property type="entry name" value="CCG"/>
    <property type="match status" value="2"/>
</dbReference>
<evidence type="ECO:0000256" key="1">
    <source>
        <dbReference type="ARBA" id="ARBA00022485"/>
    </source>
</evidence>
<proteinExistence type="predicted"/>
<dbReference type="PROSITE" id="PS00198">
    <property type="entry name" value="4FE4S_FER_1"/>
    <property type="match status" value="1"/>
</dbReference>
<comment type="caution">
    <text evidence="9">The sequence shown here is derived from an EMBL/GenBank/DDBJ whole genome shotgun (WGS) entry which is preliminary data.</text>
</comment>
<comment type="cofactor">
    <cofactor evidence="6">
        <name>[4Fe-4S] cluster</name>
        <dbReference type="ChEBI" id="CHEBI:49883"/>
    </cofactor>
    <text evidence="6">Binds 2 [4Fe-4S] clusters.</text>
</comment>
<dbReference type="InterPro" id="IPR012257">
    <property type="entry name" value="Glc_ox_4Fe-4S"/>
</dbReference>
<evidence type="ECO:0000256" key="3">
    <source>
        <dbReference type="ARBA" id="ARBA00022737"/>
    </source>
</evidence>
<evidence type="ECO:0000256" key="2">
    <source>
        <dbReference type="ARBA" id="ARBA00022723"/>
    </source>
</evidence>
<keyword evidence="5 6" id="KW-0411">Iron-sulfur</keyword>
<evidence type="ECO:0000313" key="10">
    <source>
        <dbReference type="Proteomes" id="UP000256514"/>
    </source>
</evidence>
<dbReference type="SUPFAM" id="SSF46548">
    <property type="entry name" value="alpha-helical ferredoxin"/>
    <property type="match status" value="1"/>
</dbReference>
<dbReference type="Proteomes" id="UP000256514">
    <property type="component" value="Unassembled WGS sequence"/>
</dbReference>
<keyword evidence="6" id="KW-0249">Electron transport</keyword>
<dbReference type="InterPro" id="IPR004017">
    <property type="entry name" value="Cys_rich_dom"/>
</dbReference>
<dbReference type="EMBL" id="NXLT01000001">
    <property type="protein sequence ID" value="RDU68318.1"/>
    <property type="molecule type" value="Genomic_DNA"/>
</dbReference>
<evidence type="ECO:0000256" key="6">
    <source>
        <dbReference type="PIRNR" id="PIRNR000139"/>
    </source>
</evidence>
<accession>A0A3D8ISQ9</accession>
<dbReference type="InterPro" id="IPR017900">
    <property type="entry name" value="4Fe4S_Fe_S_CS"/>
</dbReference>
<keyword evidence="4 6" id="KW-0408">Iron</keyword>
<organism evidence="9 10">
    <name type="scientific">Helicobacter equorum</name>
    <dbReference type="NCBI Taxonomy" id="361872"/>
    <lineage>
        <taxon>Bacteria</taxon>
        <taxon>Pseudomonadati</taxon>
        <taxon>Campylobacterota</taxon>
        <taxon>Epsilonproteobacteria</taxon>
        <taxon>Campylobacterales</taxon>
        <taxon>Helicobacteraceae</taxon>
        <taxon>Helicobacter</taxon>
    </lineage>
</organism>
<dbReference type="GO" id="GO:0051539">
    <property type="term" value="F:4 iron, 4 sulfur cluster binding"/>
    <property type="evidence" value="ECO:0007669"/>
    <property type="project" value="UniProtKB-UniRule"/>
</dbReference>
<gene>
    <name evidence="9" type="ORF">CQA54_00420</name>
</gene>
<evidence type="ECO:0000259" key="7">
    <source>
        <dbReference type="Pfam" id="PF02754"/>
    </source>
</evidence>
<protein>
    <recommendedName>
        <fullName evidence="6">Glycolate oxidase iron-sulfur subunit</fullName>
        <ecNumber evidence="6">1.1.99.14</ecNumber>
    </recommendedName>
</protein>
<feature type="domain" description="Cysteine-rich" evidence="7">
    <location>
        <begin position="323"/>
        <end position="406"/>
    </location>
</feature>
<keyword evidence="3" id="KW-0677">Repeat</keyword>